<dbReference type="AlphaFoldDB" id="A0A6H1WTY4"/>
<evidence type="ECO:0000256" key="5">
    <source>
        <dbReference type="HAMAP-Rule" id="MF_01080"/>
    </source>
</evidence>
<evidence type="ECO:0000256" key="2">
    <source>
        <dbReference type="ARBA" id="ARBA00005642"/>
    </source>
</evidence>
<accession>A0A6H1WTY4</accession>
<dbReference type="Gene3D" id="3.30.2350.10">
    <property type="entry name" value="Pseudouridine synthase"/>
    <property type="match status" value="1"/>
</dbReference>
<dbReference type="GO" id="GO:1990481">
    <property type="term" value="P:mRNA pseudouridine synthesis"/>
    <property type="evidence" value="ECO:0007669"/>
    <property type="project" value="TreeGrafter"/>
</dbReference>
<dbReference type="PANTHER" id="PTHR13767">
    <property type="entry name" value="TRNA-PSEUDOURIDINE SYNTHASE"/>
    <property type="match status" value="1"/>
</dbReference>
<evidence type="ECO:0000259" key="6">
    <source>
        <dbReference type="Pfam" id="PF01509"/>
    </source>
</evidence>
<dbReference type="Pfam" id="PF01509">
    <property type="entry name" value="TruB_N"/>
    <property type="match status" value="1"/>
</dbReference>
<dbReference type="KEGG" id="tmai:FVE67_07110"/>
<evidence type="ECO:0000313" key="8">
    <source>
        <dbReference type="EMBL" id="QJA06576.1"/>
    </source>
</evidence>
<feature type="active site" description="Nucleophile" evidence="5">
    <location>
        <position position="40"/>
    </location>
</feature>
<dbReference type="HAMAP" id="MF_01080">
    <property type="entry name" value="TruB_bact"/>
    <property type="match status" value="1"/>
</dbReference>
<dbReference type="CDD" id="cd02573">
    <property type="entry name" value="PseudoU_synth_EcTruB"/>
    <property type="match status" value="1"/>
</dbReference>
<name>A0A6H1WTY4_9BACT</name>
<feature type="domain" description="Pseudouridine synthase II N-terminal" evidence="6">
    <location>
        <begin position="25"/>
        <end position="173"/>
    </location>
</feature>
<dbReference type="InterPro" id="IPR020103">
    <property type="entry name" value="PsdUridine_synth_cat_dom_sf"/>
</dbReference>
<gene>
    <name evidence="5 8" type="primary">truB</name>
    <name evidence="8" type="ORF">FVE67_07110</name>
</gene>
<dbReference type="EMBL" id="CP042909">
    <property type="protein sequence ID" value="QJA06576.1"/>
    <property type="molecule type" value="Genomic_DNA"/>
</dbReference>
<dbReference type="GO" id="GO:0031119">
    <property type="term" value="P:tRNA pseudouridine synthesis"/>
    <property type="evidence" value="ECO:0007669"/>
    <property type="project" value="UniProtKB-UniRule"/>
</dbReference>
<dbReference type="RefSeq" id="WP_168719929.1">
    <property type="nucleotide sequence ID" value="NZ_CP042909.1"/>
</dbReference>
<evidence type="ECO:0000256" key="1">
    <source>
        <dbReference type="ARBA" id="ARBA00000385"/>
    </source>
</evidence>
<protein>
    <recommendedName>
        <fullName evidence="5">tRNA pseudouridine synthase B</fullName>
        <ecNumber evidence="5">5.4.99.25</ecNumber>
    </recommendedName>
    <alternativeName>
        <fullName evidence="5">tRNA pseudouridine(55) synthase</fullName>
        <shortName evidence="5">Psi55 synthase</shortName>
    </alternativeName>
    <alternativeName>
        <fullName evidence="5">tRNA pseudouridylate synthase</fullName>
    </alternativeName>
    <alternativeName>
        <fullName evidence="5">tRNA-uridine isomerase</fullName>
    </alternativeName>
</protein>
<dbReference type="Proteomes" id="UP000501253">
    <property type="component" value="Chromosome"/>
</dbReference>
<evidence type="ECO:0000256" key="4">
    <source>
        <dbReference type="ARBA" id="ARBA00023235"/>
    </source>
</evidence>
<sequence>MKVEGVLVLDKPKDLSSTEAVEKIKRLLRVRKAGHGGTLDPFATGVLPICLGRATKIAQFILEGDKVYQGTFELGIITDTYDLTGEVVERRPVPELSAEEIQEVMQGFVGEIEQVPPPYSAAKYRGQPLYRWARKGVKVEKEPKRVEVLEFRVLAVELPRVEFEVYCSKGTYVRSLVHEVGLRLGCGATLVALRRLRKGPFTLEEALTLEEVERLQAEGRLEEKILSVEEALSFIPAITVSREMARRIRQGRPFSVSVLGSLVRLQKVARRPRVPWLRILSEDGDLVAVTYYPERFSGEGWAEMLRVFVS</sequence>
<dbReference type="SUPFAM" id="SSF55120">
    <property type="entry name" value="Pseudouridine synthase"/>
    <property type="match status" value="1"/>
</dbReference>
<evidence type="ECO:0000313" key="9">
    <source>
        <dbReference type="Proteomes" id="UP000501253"/>
    </source>
</evidence>
<keyword evidence="9" id="KW-1185">Reference proteome</keyword>
<dbReference type="InterPro" id="IPR014780">
    <property type="entry name" value="tRNA_psdUridine_synth_TruB"/>
</dbReference>
<evidence type="ECO:0000259" key="7">
    <source>
        <dbReference type="Pfam" id="PF16198"/>
    </source>
</evidence>
<feature type="domain" description="tRNA pseudouridylate synthase B C-terminal" evidence="7">
    <location>
        <begin position="174"/>
        <end position="232"/>
    </location>
</feature>
<proteinExistence type="inferred from homology"/>
<reference evidence="8 9" key="1">
    <citation type="submission" date="2019-08" db="EMBL/GenBank/DDBJ databases">
        <title>Complete genome sequence of Thermosulfurimonas marina SU872T, an anaerobic thermophilic chemolithoautotrophic bacterium isolated from a shallow marine hydrothermal vent.</title>
        <authorList>
            <person name="Allioux M."/>
            <person name="Jebbar M."/>
            <person name="Slobodkina G."/>
            <person name="Slobodkin A."/>
            <person name="Moalic Y."/>
            <person name="Frolova A."/>
            <person name="Shao Z."/>
            <person name="Alain K."/>
        </authorList>
    </citation>
    <scope>NUCLEOTIDE SEQUENCE [LARGE SCALE GENOMIC DNA]</scope>
    <source>
        <strain evidence="8 9">SU872</strain>
    </source>
</reference>
<dbReference type="EC" id="5.4.99.25" evidence="5"/>
<dbReference type="InterPro" id="IPR002501">
    <property type="entry name" value="PsdUridine_synth_N"/>
</dbReference>
<dbReference type="GO" id="GO:0160148">
    <property type="term" value="F:tRNA pseudouridine(55) synthase activity"/>
    <property type="evidence" value="ECO:0007669"/>
    <property type="project" value="UniProtKB-EC"/>
</dbReference>
<dbReference type="Pfam" id="PF16198">
    <property type="entry name" value="TruB_C_2"/>
    <property type="match status" value="1"/>
</dbReference>
<dbReference type="PANTHER" id="PTHR13767:SF2">
    <property type="entry name" value="PSEUDOURIDYLATE SYNTHASE TRUB1"/>
    <property type="match status" value="1"/>
</dbReference>
<comment type="catalytic activity">
    <reaction evidence="1 5">
        <text>uridine(55) in tRNA = pseudouridine(55) in tRNA</text>
        <dbReference type="Rhea" id="RHEA:42532"/>
        <dbReference type="Rhea" id="RHEA-COMP:10101"/>
        <dbReference type="Rhea" id="RHEA-COMP:10102"/>
        <dbReference type="ChEBI" id="CHEBI:65314"/>
        <dbReference type="ChEBI" id="CHEBI:65315"/>
        <dbReference type="EC" id="5.4.99.25"/>
    </reaction>
</comment>
<evidence type="ECO:0000256" key="3">
    <source>
        <dbReference type="ARBA" id="ARBA00022694"/>
    </source>
</evidence>
<dbReference type="GO" id="GO:0003723">
    <property type="term" value="F:RNA binding"/>
    <property type="evidence" value="ECO:0007669"/>
    <property type="project" value="InterPro"/>
</dbReference>
<comment type="similarity">
    <text evidence="2 5">Belongs to the pseudouridine synthase TruB family. Type 1 subfamily.</text>
</comment>
<organism evidence="8 9">
    <name type="scientific">Thermosulfurimonas marina</name>
    <dbReference type="NCBI Taxonomy" id="2047767"/>
    <lineage>
        <taxon>Bacteria</taxon>
        <taxon>Pseudomonadati</taxon>
        <taxon>Thermodesulfobacteriota</taxon>
        <taxon>Thermodesulfobacteria</taxon>
        <taxon>Thermodesulfobacteriales</taxon>
        <taxon>Thermodesulfobacteriaceae</taxon>
        <taxon>Thermosulfurimonas</taxon>
    </lineage>
</organism>
<dbReference type="NCBIfam" id="TIGR00431">
    <property type="entry name" value="TruB"/>
    <property type="match status" value="1"/>
</dbReference>
<keyword evidence="4 5" id="KW-0413">Isomerase</keyword>
<comment type="function">
    <text evidence="5">Responsible for synthesis of pseudouridine from uracil-55 in the psi GC loop of transfer RNAs.</text>
</comment>
<dbReference type="InterPro" id="IPR032819">
    <property type="entry name" value="TruB_C"/>
</dbReference>
<keyword evidence="3 5" id="KW-0819">tRNA processing</keyword>